<reference evidence="1" key="1">
    <citation type="journal article" date="2012" name="PLoS ONE">
        <title>Gene sets for utilization of primary and secondary nutrition supplies in the distal gut of endangered iberian lynx.</title>
        <authorList>
            <person name="Alcaide M."/>
            <person name="Messina E."/>
            <person name="Richter M."/>
            <person name="Bargiela R."/>
            <person name="Peplies J."/>
            <person name="Huws S.A."/>
            <person name="Newbold C.J."/>
            <person name="Golyshin P.N."/>
            <person name="Simon M.A."/>
            <person name="Lopez G."/>
            <person name="Yakimov M.M."/>
            <person name="Ferrer M."/>
        </authorList>
    </citation>
    <scope>NUCLEOTIDE SEQUENCE</scope>
</reference>
<gene>
    <name evidence="1" type="ORF">EVA_08787</name>
</gene>
<name>J9GLQ3_9ZZZZ</name>
<protein>
    <submittedName>
        <fullName evidence="1">Uncharacterized protein</fullName>
    </submittedName>
</protein>
<dbReference type="EMBL" id="AMCI01002299">
    <property type="protein sequence ID" value="EJX03108.1"/>
    <property type="molecule type" value="Genomic_DNA"/>
</dbReference>
<comment type="caution">
    <text evidence="1">The sequence shown here is derived from an EMBL/GenBank/DDBJ whole genome shotgun (WGS) entry which is preliminary data.</text>
</comment>
<dbReference type="AlphaFoldDB" id="J9GLQ3"/>
<sequence length="67" mass="7958">MHVFIAPNNSHVSSQSSDARKQFFRMCLHTSHYIRDSTGTYYCYFLRVTLTVFNKWGVNIHRDIFIV</sequence>
<evidence type="ECO:0000313" key="1">
    <source>
        <dbReference type="EMBL" id="EJX03108.1"/>
    </source>
</evidence>
<accession>J9GLQ3</accession>
<proteinExistence type="predicted"/>
<organism evidence="1">
    <name type="scientific">gut metagenome</name>
    <dbReference type="NCBI Taxonomy" id="749906"/>
    <lineage>
        <taxon>unclassified sequences</taxon>
        <taxon>metagenomes</taxon>
        <taxon>organismal metagenomes</taxon>
    </lineage>
</organism>